<feature type="domain" description="Zinc finger C2H2 LYAR-type" evidence="9">
    <location>
        <begin position="32"/>
        <end position="58"/>
    </location>
</feature>
<evidence type="ECO:0000256" key="5">
    <source>
        <dbReference type="ARBA" id="ARBA00022833"/>
    </source>
</evidence>
<dbReference type="InterPro" id="IPR039999">
    <property type="entry name" value="LYAR"/>
</dbReference>
<dbReference type="SUPFAM" id="SSF57667">
    <property type="entry name" value="beta-beta-alpha zinc fingers"/>
    <property type="match status" value="2"/>
</dbReference>
<accession>A0A183IV24</accession>
<dbReference type="GO" id="GO:0000122">
    <property type="term" value="P:negative regulation of transcription by RNA polymerase II"/>
    <property type="evidence" value="ECO:0007669"/>
    <property type="project" value="TreeGrafter"/>
</dbReference>
<dbReference type="PANTHER" id="PTHR13100">
    <property type="entry name" value="CELL GROWTH-REGULATING NUCLEOLAR PROTEIN LYAR"/>
    <property type="match status" value="1"/>
</dbReference>
<reference evidence="11 12" key="2">
    <citation type="submission" date="2018-11" db="EMBL/GenBank/DDBJ databases">
        <authorList>
            <consortium name="Pathogen Informatics"/>
        </authorList>
    </citation>
    <scope>NUCLEOTIDE SEQUENCE [LARGE SCALE GENOMIC DNA]</scope>
</reference>
<sequence>MVFFTCNGCGESVKKASVEKHKIICRRSYTISCMDCGKDFNGQEYQAHTKCVSEAQKYDMKGDESIASKGDLKQQLWTEQVQRAIASTESSNSRLIDALQQLRDFPNIPRKKAKFKNFLLNSSRIRNPLLIDQLWDAISSADVASKSNGNSNDANKSDPNCDSKANDSVVSDSKPVVEASENGFALLSTDKTKKTAASMKSAVFEDGETVFESPAKNGKKLKIKPILKRILAEAPNNEMKFKKLKKMVYSAIPCQDDEAIPKDVVYNIVERHVSNSSKFLLDGKKVRLVVNTAC</sequence>
<dbReference type="EMBL" id="UZAM01010657">
    <property type="protein sequence ID" value="VDP13239.1"/>
    <property type="molecule type" value="Genomic_DNA"/>
</dbReference>
<evidence type="ECO:0000313" key="11">
    <source>
        <dbReference type="EMBL" id="VDP13239.1"/>
    </source>
</evidence>
<comment type="subcellular location">
    <subcellularLocation>
        <location evidence="1">Nucleus</location>
    </subcellularLocation>
</comment>
<dbReference type="OrthoDB" id="21474at2759"/>
<evidence type="ECO:0000313" key="12">
    <source>
        <dbReference type="Proteomes" id="UP000270296"/>
    </source>
</evidence>
<proteinExistence type="predicted"/>
<evidence type="ECO:0000256" key="1">
    <source>
        <dbReference type="ARBA" id="ARBA00004123"/>
    </source>
</evidence>
<feature type="compositionally biased region" description="Polar residues" evidence="8">
    <location>
        <begin position="145"/>
        <end position="154"/>
    </location>
</feature>
<dbReference type="InterPro" id="IPR036236">
    <property type="entry name" value="Znf_C2H2_sf"/>
</dbReference>
<keyword evidence="4 7" id="KW-0863">Zinc-finger</keyword>
<name>A0A183IV24_9BILA</name>
<feature type="compositionally biased region" description="Basic and acidic residues" evidence="8">
    <location>
        <begin position="155"/>
        <end position="165"/>
    </location>
</feature>
<gene>
    <name evidence="11" type="ORF">SBAD_LOCUS7471</name>
</gene>
<keyword evidence="3" id="KW-0677">Repeat</keyword>
<dbReference type="AlphaFoldDB" id="A0A183IV24"/>
<dbReference type="Pfam" id="PF25879">
    <property type="entry name" value="WHD_LYAR"/>
    <property type="match status" value="1"/>
</dbReference>
<reference evidence="13" key="1">
    <citation type="submission" date="2016-06" db="UniProtKB">
        <authorList>
            <consortium name="WormBaseParasite"/>
        </authorList>
    </citation>
    <scope>IDENTIFICATION</scope>
</reference>
<evidence type="ECO:0000256" key="6">
    <source>
        <dbReference type="ARBA" id="ARBA00023242"/>
    </source>
</evidence>
<keyword evidence="12" id="KW-1185">Reference proteome</keyword>
<protein>
    <submittedName>
        <fullName evidence="13">Zf-LYAR domain-containing protein</fullName>
    </submittedName>
</protein>
<dbReference type="GO" id="GO:0003677">
    <property type="term" value="F:DNA binding"/>
    <property type="evidence" value="ECO:0007669"/>
    <property type="project" value="InterPro"/>
</dbReference>
<feature type="region of interest" description="Disordered" evidence="8">
    <location>
        <begin position="143"/>
        <end position="175"/>
    </location>
</feature>
<evidence type="ECO:0000259" key="9">
    <source>
        <dbReference type="Pfam" id="PF08790"/>
    </source>
</evidence>
<dbReference type="PANTHER" id="PTHR13100:SF10">
    <property type="entry name" value="CELL GROWTH-REGULATING NUCLEOLAR PROTEIN"/>
    <property type="match status" value="1"/>
</dbReference>
<evidence type="ECO:0000256" key="7">
    <source>
        <dbReference type="PROSITE-ProRule" id="PRU01145"/>
    </source>
</evidence>
<evidence type="ECO:0000259" key="10">
    <source>
        <dbReference type="Pfam" id="PF25879"/>
    </source>
</evidence>
<organism evidence="13">
    <name type="scientific">Soboliphyme baturini</name>
    <dbReference type="NCBI Taxonomy" id="241478"/>
    <lineage>
        <taxon>Eukaryota</taxon>
        <taxon>Metazoa</taxon>
        <taxon>Ecdysozoa</taxon>
        <taxon>Nematoda</taxon>
        <taxon>Enoplea</taxon>
        <taxon>Dorylaimia</taxon>
        <taxon>Dioctophymatida</taxon>
        <taxon>Dioctophymatoidea</taxon>
        <taxon>Soboliphymatidae</taxon>
        <taxon>Soboliphyme</taxon>
    </lineage>
</organism>
<dbReference type="GO" id="GO:0006364">
    <property type="term" value="P:rRNA processing"/>
    <property type="evidence" value="ECO:0007669"/>
    <property type="project" value="TreeGrafter"/>
</dbReference>
<dbReference type="FunFam" id="3.30.1490.490:FF:000001">
    <property type="entry name" value="cell growth-regulating nucleolar protein-like"/>
    <property type="match status" value="1"/>
</dbReference>
<dbReference type="InterPro" id="IPR058719">
    <property type="entry name" value="WHD_LYAR"/>
</dbReference>
<dbReference type="Proteomes" id="UP000270296">
    <property type="component" value="Unassembled WGS sequence"/>
</dbReference>
<dbReference type="Gene3D" id="3.30.1490.490">
    <property type="match status" value="1"/>
</dbReference>
<keyword evidence="5" id="KW-0862">Zinc</keyword>
<feature type="domain" description="Cell growth-regulating nucleolar protein-like winged helix" evidence="10">
    <location>
        <begin position="219"/>
        <end position="289"/>
    </location>
</feature>
<evidence type="ECO:0000256" key="3">
    <source>
        <dbReference type="ARBA" id="ARBA00022737"/>
    </source>
</evidence>
<keyword evidence="2" id="KW-0479">Metal-binding</keyword>
<dbReference type="PROSITE" id="PS51804">
    <property type="entry name" value="ZF_C2HC_LYAR"/>
    <property type="match status" value="2"/>
</dbReference>
<dbReference type="GO" id="GO:0005730">
    <property type="term" value="C:nucleolus"/>
    <property type="evidence" value="ECO:0007669"/>
    <property type="project" value="TreeGrafter"/>
</dbReference>
<keyword evidence="6" id="KW-0539">Nucleus</keyword>
<dbReference type="Pfam" id="PF08790">
    <property type="entry name" value="zf-LYAR"/>
    <property type="match status" value="1"/>
</dbReference>
<evidence type="ECO:0000256" key="2">
    <source>
        <dbReference type="ARBA" id="ARBA00022723"/>
    </source>
</evidence>
<dbReference type="WBParaSite" id="SBAD_0000775201-mRNA-1">
    <property type="protein sequence ID" value="SBAD_0000775201-mRNA-1"/>
    <property type="gene ID" value="SBAD_0000775201"/>
</dbReference>
<dbReference type="GO" id="GO:0008270">
    <property type="term" value="F:zinc ion binding"/>
    <property type="evidence" value="ECO:0007669"/>
    <property type="project" value="UniProtKB-KW"/>
</dbReference>
<dbReference type="InterPro" id="IPR014898">
    <property type="entry name" value="Znf_C2H2_LYAR"/>
</dbReference>
<evidence type="ECO:0000256" key="4">
    <source>
        <dbReference type="ARBA" id="ARBA00022771"/>
    </source>
</evidence>
<evidence type="ECO:0000313" key="13">
    <source>
        <dbReference type="WBParaSite" id="SBAD_0000775201-mRNA-1"/>
    </source>
</evidence>
<evidence type="ECO:0000256" key="8">
    <source>
        <dbReference type="SAM" id="MobiDB-lite"/>
    </source>
</evidence>